<accession>A0ABQ7Q8F7</accession>
<dbReference type="Pfam" id="PF25325">
    <property type="entry name" value="EF-hand_EFHB_C"/>
    <property type="match status" value="1"/>
</dbReference>
<evidence type="ECO:0000313" key="3">
    <source>
        <dbReference type="EMBL" id="KAG7301536.1"/>
    </source>
</evidence>
<evidence type="ECO:0000313" key="4">
    <source>
        <dbReference type="Proteomes" id="UP000823941"/>
    </source>
</evidence>
<gene>
    <name evidence="3" type="ORF">JYU34_014502</name>
</gene>
<name>A0ABQ7Q8F7_PLUXY</name>
<evidence type="ECO:0000256" key="1">
    <source>
        <dbReference type="SAM" id="MobiDB-lite"/>
    </source>
</evidence>
<proteinExistence type="predicted"/>
<protein>
    <recommendedName>
        <fullName evidence="2">EFHB C-terminal EF-hand domain-containing protein</fullName>
    </recommendedName>
</protein>
<keyword evidence="4" id="KW-1185">Reference proteome</keyword>
<feature type="domain" description="EFHB C-terminal EF-hand" evidence="2">
    <location>
        <begin position="442"/>
        <end position="514"/>
    </location>
</feature>
<comment type="caution">
    <text evidence="3">The sequence shown here is derived from an EMBL/GenBank/DDBJ whole genome shotgun (WGS) entry which is preliminary data.</text>
</comment>
<sequence length="519" mass="58094">MANKCSASGGKGNLGRFIDREPRICAAGVASARGEGAAADCLAHYLLQDHAAALLGDALIPPPAPRPAPPRRHPPPPDMRNAATGQVASLINPPMKTKFQMLAEDFKDTVYASYWKKPLGQVRDQTPMLPEGFDIAGTTFGTKIPYEGSLYDLIMPKHPLPDKTPRSKEPGVQTDRHYCRPPFDPDLTYGYRCNVDRRGRLGKCCVTDDRVILGTANKVVITSREADFLASHKPRVGAQLAPNQNIKEVPEGFTFGILYPPDSFAECMKFCDINPGYLFFLKCLAHLNSLRKCISKLFLPTFFRKLELDLKYFDKEKCGWLPKKVVYKHCGSKNMRFNPDLLEPLVEMWGGFDGTNIKYSTFSHILNYKQPLPTMPKIEDIEPECAIFKTTYREMVKPGQEADSRLRAGLPSGRYFDMDYPVVPPGACQADVANLPGETDIKSCVNPSVLTLLNVTHRDMFAARSPAVVRKVFEAIGEQFSDETFDATWKQAQKHHSEGLVCFETFRRTLYNNNNEKSN</sequence>
<organism evidence="3 4">
    <name type="scientific">Plutella xylostella</name>
    <name type="common">Diamondback moth</name>
    <name type="synonym">Plutella maculipennis</name>
    <dbReference type="NCBI Taxonomy" id="51655"/>
    <lineage>
        <taxon>Eukaryota</taxon>
        <taxon>Metazoa</taxon>
        <taxon>Ecdysozoa</taxon>
        <taxon>Arthropoda</taxon>
        <taxon>Hexapoda</taxon>
        <taxon>Insecta</taxon>
        <taxon>Pterygota</taxon>
        <taxon>Neoptera</taxon>
        <taxon>Endopterygota</taxon>
        <taxon>Lepidoptera</taxon>
        <taxon>Glossata</taxon>
        <taxon>Ditrysia</taxon>
        <taxon>Yponomeutoidea</taxon>
        <taxon>Plutellidae</taxon>
        <taxon>Plutella</taxon>
    </lineage>
</organism>
<reference evidence="3 4" key="1">
    <citation type="submission" date="2021-06" db="EMBL/GenBank/DDBJ databases">
        <title>A haploid diamondback moth (Plutella xylostella L.) genome assembly resolves 31 chromosomes and identifies a diamide resistance mutation.</title>
        <authorList>
            <person name="Ward C.M."/>
            <person name="Perry K.D."/>
            <person name="Baker G."/>
            <person name="Powis K."/>
            <person name="Heckel D.G."/>
            <person name="Baxter S.W."/>
        </authorList>
    </citation>
    <scope>NUCLEOTIDE SEQUENCE [LARGE SCALE GENOMIC DNA]</scope>
    <source>
        <strain evidence="3 4">LV</strain>
        <tissue evidence="3">Single pupa</tissue>
    </source>
</reference>
<feature type="region of interest" description="Disordered" evidence="1">
    <location>
        <begin position="58"/>
        <end position="82"/>
    </location>
</feature>
<evidence type="ECO:0000259" key="2">
    <source>
        <dbReference type="Pfam" id="PF25325"/>
    </source>
</evidence>
<dbReference type="Proteomes" id="UP000823941">
    <property type="component" value="Chromosome 19"/>
</dbReference>
<dbReference type="EMBL" id="JAHIBW010000019">
    <property type="protein sequence ID" value="KAG7301536.1"/>
    <property type="molecule type" value="Genomic_DNA"/>
</dbReference>
<dbReference type="InterPro" id="IPR057428">
    <property type="entry name" value="EFHB_EF-hand_C"/>
</dbReference>